<proteinExistence type="predicted"/>
<dbReference type="InterPro" id="IPR029016">
    <property type="entry name" value="GAF-like_dom_sf"/>
</dbReference>
<evidence type="ECO:0000259" key="2">
    <source>
        <dbReference type="SMART" id="SM00065"/>
    </source>
</evidence>
<dbReference type="AlphaFoldDB" id="X0WBR8"/>
<evidence type="ECO:0000256" key="1">
    <source>
        <dbReference type="SAM" id="Phobius"/>
    </source>
</evidence>
<keyword evidence="1" id="KW-0472">Membrane</keyword>
<organism evidence="3">
    <name type="scientific">marine sediment metagenome</name>
    <dbReference type="NCBI Taxonomy" id="412755"/>
    <lineage>
        <taxon>unclassified sequences</taxon>
        <taxon>metagenomes</taxon>
        <taxon>ecological metagenomes</taxon>
    </lineage>
</organism>
<feature type="transmembrane region" description="Helical" evidence="1">
    <location>
        <begin position="38"/>
        <end position="57"/>
    </location>
</feature>
<keyword evidence="1" id="KW-0812">Transmembrane</keyword>
<evidence type="ECO:0000313" key="3">
    <source>
        <dbReference type="EMBL" id="GAG28095.1"/>
    </source>
</evidence>
<keyword evidence="1" id="KW-1133">Transmembrane helix</keyword>
<dbReference type="SUPFAM" id="SSF55781">
    <property type="entry name" value="GAF domain-like"/>
    <property type="match status" value="1"/>
</dbReference>
<feature type="non-terminal residue" evidence="3">
    <location>
        <position position="244"/>
    </location>
</feature>
<feature type="domain" description="GAF" evidence="2">
    <location>
        <begin position="85"/>
        <end position="230"/>
    </location>
</feature>
<dbReference type="Gene3D" id="3.30.450.40">
    <property type="match status" value="1"/>
</dbReference>
<name>X0WBR8_9ZZZZ</name>
<dbReference type="Pfam" id="PF13185">
    <property type="entry name" value="GAF_2"/>
    <property type="match status" value="1"/>
</dbReference>
<sequence length="244" mass="26462">MIVIGSLIAGAVIVTLDEILDLPHLLLGAPPTPIHWKAIVAELPLIAILAGLALWLVQLFEERQRRAGQLKALTETGLAIGSTLSLDEVLELALEQMGQVIPYDTASLWLPEGEVMRVCAARGFEAPEEHIGLTIPISDDPLSQEILRTKQPLALSDAQRDGRFRGLGGTGWVRSWMGVPLLSKGEVIALFTLNKKEPGLYTADMAELALAFGQQVAIAIENAQLYQEVERLAVTNGLTGLYNR</sequence>
<dbReference type="InterPro" id="IPR003018">
    <property type="entry name" value="GAF"/>
</dbReference>
<dbReference type="EMBL" id="BARS01031161">
    <property type="protein sequence ID" value="GAG28095.1"/>
    <property type="molecule type" value="Genomic_DNA"/>
</dbReference>
<accession>X0WBR8</accession>
<protein>
    <recommendedName>
        <fullName evidence="2">GAF domain-containing protein</fullName>
    </recommendedName>
</protein>
<gene>
    <name evidence="3" type="ORF">S01H1_48526</name>
</gene>
<dbReference type="SMART" id="SM00065">
    <property type="entry name" value="GAF"/>
    <property type="match status" value="1"/>
</dbReference>
<reference evidence="3" key="1">
    <citation type="journal article" date="2014" name="Front. Microbiol.">
        <title>High frequency of phylogenetically diverse reductive dehalogenase-homologous genes in deep subseafloor sedimentary metagenomes.</title>
        <authorList>
            <person name="Kawai M."/>
            <person name="Futagami T."/>
            <person name="Toyoda A."/>
            <person name="Takaki Y."/>
            <person name="Nishi S."/>
            <person name="Hori S."/>
            <person name="Arai W."/>
            <person name="Tsubouchi T."/>
            <person name="Morono Y."/>
            <person name="Uchiyama I."/>
            <person name="Ito T."/>
            <person name="Fujiyama A."/>
            <person name="Inagaki F."/>
            <person name="Takami H."/>
        </authorList>
    </citation>
    <scope>NUCLEOTIDE SEQUENCE</scope>
    <source>
        <strain evidence="3">Expedition CK06-06</strain>
    </source>
</reference>
<comment type="caution">
    <text evidence="3">The sequence shown here is derived from an EMBL/GenBank/DDBJ whole genome shotgun (WGS) entry which is preliminary data.</text>
</comment>